<accession>A0A6J0TK15</accession>
<proteinExistence type="predicted"/>
<evidence type="ECO:0000256" key="2">
    <source>
        <dbReference type="PROSITE-ProRule" id="PRU00196"/>
    </source>
</evidence>
<evidence type="ECO:0000256" key="1">
    <source>
        <dbReference type="ARBA" id="ARBA00023157"/>
    </source>
</evidence>
<feature type="domain" description="SRCR" evidence="6">
    <location>
        <begin position="42"/>
        <end position="137"/>
    </location>
</feature>
<dbReference type="Gene3D" id="3.10.250.10">
    <property type="entry name" value="SRCR-like domain"/>
    <property type="match status" value="1"/>
</dbReference>
<dbReference type="PROSITE" id="PS50287">
    <property type="entry name" value="SRCR_2"/>
    <property type="match status" value="2"/>
</dbReference>
<sequence>MRRNIPMGIDHHLAFIPLVLVVMLVVICGSSQTESPEAGWDVRLDGTGARCSGWLEILHRSRWRRISGKMWKEKSAELACKQLGCGSPFGNLDPYAKELEKQETCLLECQGNETTLRDCLWHESNCTHYPGVALVCQDPVQTSTISQPTTAPSATSSKPTDTPMIMLNDETSLCSGTVELNFGGRWEMVCLGLQNWWNGLAPRSSQGAGCEDLRGLKELRGKESLPVHWEQVQCERRNLSLNCLDGTETCLTITLVKCLGQDSKPGGSSTETALGILLGLVLTAVLLMICVPHIYKKVMKKYSKKQHQWIGPHGANQSVSFHCNSSATLQPHPQSQFIQKEETNAFKRNTHLSPYAALEGTANRISNPLDNSSDSDYDLCSAQPL</sequence>
<keyword evidence="4" id="KW-0812">Transmembrane</keyword>
<feature type="region of interest" description="Disordered" evidence="3">
    <location>
        <begin position="364"/>
        <end position="385"/>
    </location>
</feature>
<dbReference type="RefSeq" id="XP_020647918.2">
    <property type="nucleotide sequence ID" value="XM_020792259.2"/>
</dbReference>
<evidence type="ECO:0000256" key="3">
    <source>
        <dbReference type="SAM" id="MobiDB-lite"/>
    </source>
</evidence>
<feature type="compositionally biased region" description="Polar residues" evidence="3">
    <location>
        <begin position="364"/>
        <end position="374"/>
    </location>
</feature>
<dbReference type="OrthoDB" id="544868at2759"/>
<evidence type="ECO:0000313" key="7">
    <source>
        <dbReference type="Proteomes" id="UP001652642"/>
    </source>
</evidence>
<evidence type="ECO:0000259" key="6">
    <source>
        <dbReference type="PROSITE" id="PS50287"/>
    </source>
</evidence>
<gene>
    <name evidence="8" type="primary">CD5</name>
</gene>
<dbReference type="Pfam" id="PF00530">
    <property type="entry name" value="SRCR"/>
    <property type="match status" value="1"/>
</dbReference>
<dbReference type="InterPro" id="IPR036772">
    <property type="entry name" value="SRCR-like_dom_sf"/>
</dbReference>
<keyword evidence="1 2" id="KW-1015">Disulfide bond</keyword>
<evidence type="ECO:0000256" key="4">
    <source>
        <dbReference type="SAM" id="Phobius"/>
    </source>
</evidence>
<dbReference type="InterPro" id="IPR003566">
    <property type="entry name" value="Tcell_CD5"/>
</dbReference>
<evidence type="ECO:0000256" key="5">
    <source>
        <dbReference type="SAM" id="SignalP"/>
    </source>
</evidence>
<dbReference type="PRINTS" id="PR00258">
    <property type="entry name" value="SPERACTRCPTR"/>
</dbReference>
<dbReference type="PANTHER" id="PTHR47309:SF1">
    <property type="entry name" value="T-CELL SURFACE GLYCOPROTEIN CD5"/>
    <property type="match status" value="1"/>
</dbReference>
<dbReference type="Proteomes" id="UP001652642">
    <property type="component" value="Chromosome 1"/>
</dbReference>
<protein>
    <submittedName>
        <fullName evidence="8">T-cell surface glycoprotein CD5 isoform X1</fullName>
    </submittedName>
</protein>
<reference evidence="8" key="2">
    <citation type="submission" date="2025-08" db="UniProtKB">
        <authorList>
            <consortium name="RefSeq"/>
        </authorList>
    </citation>
    <scope>IDENTIFICATION</scope>
</reference>
<dbReference type="PANTHER" id="PTHR47309">
    <property type="entry name" value="T-CELL SURFACE GLYCOPROTEIN CD5"/>
    <property type="match status" value="1"/>
</dbReference>
<keyword evidence="4" id="KW-1133">Transmembrane helix</keyword>
<keyword evidence="4" id="KW-0472">Membrane</keyword>
<dbReference type="PRINTS" id="PR01409">
    <property type="entry name" value="TCELLCD5"/>
</dbReference>
<dbReference type="SMART" id="SM00202">
    <property type="entry name" value="SR"/>
    <property type="match status" value="1"/>
</dbReference>
<organism evidence="7 8">
    <name type="scientific">Pogona vitticeps</name>
    <name type="common">central bearded dragon</name>
    <dbReference type="NCBI Taxonomy" id="103695"/>
    <lineage>
        <taxon>Eukaryota</taxon>
        <taxon>Metazoa</taxon>
        <taxon>Chordata</taxon>
        <taxon>Craniata</taxon>
        <taxon>Vertebrata</taxon>
        <taxon>Euteleostomi</taxon>
        <taxon>Lepidosauria</taxon>
        <taxon>Squamata</taxon>
        <taxon>Bifurcata</taxon>
        <taxon>Unidentata</taxon>
        <taxon>Episquamata</taxon>
        <taxon>Toxicofera</taxon>
        <taxon>Iguania</taxon>
        <taxon>Acrodonta</taxon>
        <taxon>Agamidae</taxon>
        <taxon>Amphibolurinae</taxon>
        <taxon>Pogona</taxon>
    </lineage>
</organism>
<comment type="caution">
    <text evidence="2">Lacks conserved residue(s) required for the propagation of feature annotation.</text>
</comment>
<feature type="transmembrane region" description="Helical" evidence="4">
    <location>
        <begin position="273"/>
        <end position="295"/>
    </location>
</feature>
<feature type="disulfide bond" evidence="2">
    <location>
        <begin position="109"/>
        <end position="119"/>
    </location>
</feature>
<keyword evidence="7" id="KW-1185">Reference proteome</keyword>
<name>A0A6J0TK15_9SAUR</name>
<feature type="signal peptide" evidence="5">
    <location>
        <begin position="1"/>
        <end position="33"/>
    </location>
</feature>
<keyword evidence="5" id="KW-0732">Signal</keyword>
<feature type="chain" id="PRO_5045703706" evidence="5">
    <location>
        <begin position="34"/>
        <end position="385"/>
    </location>
</feature>
<evidence type="ECO:0000313" key="8">
    <source>
        <dbReference type="RefSeq" id="XP_020647918.2"/>
    </source>
</evidence>
<dbReference type="SUPFAM" id="SSF56487">
    <property type="entry name" value="SRCR-like"/>
    <property type="match status" value="1"/>
</dbReference>
<dbReference type="InterPro" id="IPR001190">
    <property type="entry name" value="SRCR"/>
</dbReference>
<reference evidence="7" key="1">
    <citation type="submission" date="2025-05" db="UniProtKB">
        <authorList>
            <consortium name="RefSeq"/>
        </authorList>
    </citation>
    <scope>NUCLEOTIDE SEQUENCE [LARGE SCALE GENOMIC DNA]</scope>
</reference>
<feature type="domain" description="SRCR" evidence="6">
    <location>
        <begin position="165"/>
        <end position="259"/>
    </location>
</feature>
<dbReference type="GeneID" id="110078285"/>